<dbReference type="GO" id="GO:0005975">
    <property type="term" value="P:carbohydrate metabolic process"/>
    <property type="evidence" value="ECO:0007669"/>
    <property type="project" value="InterPro"/>
</dbReference>
<comment type="caution">
    <text evidence="1">The sequence shown here is derived from an EMBL/GenBank/DDBJ whole genome shotgun (WGS) entry which is preliminary data.</text>
</comment>
<accession>X1F2C0</accession>
<dbReference type="InterPro" id="IPR008928">
    <property type="entry name" value="6-hairpin_glycosidase_sf"/>
</dbReference>
<dbReference type="AlphaFoldDB" id="X1F2C0"/>
<feature type="non-terminal residue" evidence="1">
    <location>
        <position position="116"/>
    </location>
</feature>
<gene>
    <name evidence="1" type="ORF">S03H2_24506</name>
</gene>
<proteinExistence type="predicted"/>
<sequence>MIKRIATAPLRFLKSRPCIRSHIKVLFDDLVGISYSNSDNSIQHLQAAMNWLKYAQDVDQSGGISAGYCFRRGWLPSYPETTGYIIPTFLDYYHFINKEEYLRRAVKMADWLFKKR</sequence>
<organism evidence="1">
    <name type="scientific">marine sediment metagenome</name>
    <dbReference type="NCBI Taxonomy" id="412755"/>
    <lineage>
        <taxon>unclassified sequences</taxon>
        <taxon>metagenomes</taxon>
        <taxon>ecological metagenomes</taxon>
    </lineage>
</organism>
<dbReference type="SUPFAM" id="SSF48208">
    <property type="entry name" value="Six-hairpin glycosidases"/>
    <property type="match status" value="1"/>
</dbReference>
<dbReference type="EMBL" id="BARU01013631">
    <property type="protein sequence ID" value="GAH39067.1"/>
    <property type="molecule type" value="Genomic_DNA"/>
</dbReference>
<protein>
    <submittedName>
        <fullName evidence="1">Uncharacterized protein</fullName>
    </submittedName>
</protein>
<reference evidence="1" key="1">
    <citation type="journal article" date="2014" name="Front. Microbiol.">
        <title>High frequency of phylogenetically diverse reductive dehalogenase-homologous genes in deep subseafloor sedimentary metagenomes.</title>
        <authorList>
            <person name="Kawai M."/>
            <person name="Futagami T."/>
            <person name="Toyoda A."/>
            <person name="Takaki Y."/>
            <person name="Nishi S."/>
            <person name="Hori S."/>
            <person name="Arai W."/>
            <person name="Tsubouchi T."/>
            <person name="Morono Y."/>
            <person name="Uchiyama I."/>
            <person name="Ito T."/>
            <person name="Fujiyama A."/>
            <person name="Inagaki F."/>
            <person name="Takami H."/>
        </authorList>
    </citation>
    <scope>NUCLEOTIDE SEQUENCE</scope>
    <source>
        <strain evidence="1">Expedition CK06-06</strain>
    </source>
</reference>
<name>X1F2C0_9ZZZZ</name>
<evidence type="ECO:0000313" key="1">
    <source>
        <dbReference type="EMBL" id="GAH39067.1"/>
    </source>
</evidence>